<proteinExistence type="predicted"/>
<sequence length="63" mass="7543">MNPVFYNYRGKNLFTRSYLHARKGERLIYDDVAYIVNEITHTETMNQQSIRVELIKPYEDCAL</sequence>
<evidence type="ECO:0000313" key="1">
    <source>
        <dbReference type="EMBL" id="QFP93846.1"/>
    </source>
</evidence>
<keyword evidence="2" id="KW-1185">Reference proteome</keyword>
<reference evidence="1 2" key="1">
    <citation type="submission" date="2019-08" db="EMBL/GenBank/DDBJ databases">
        <title>Six bacteriophages against potato bacterial diseases.</title>
        <authorList>
            <person name="Zhang X."/>
            <person name="Kering K."/>
        </authorList>
    </citation>
    <scope>NUCLEOTIDE SEQUENCE [LARGE SCALE GENOMIC DNA]</scope>
</reference>
<evidence type="ECO:0000313" key="2">
    <source>
        <dbReference type="Proteomes" id="UP000326781"/>
    </source>
</evidence>
<dbReference type="EMBL" id="MN270891">
    <property type="protein sequence ID" value="QFP93846.1"/>
    <property type="molecule type" value="Genomic_DNA"/>
</dbReference>
<dbReference type="Proteomes" id="UP000326781">
    <property type="component" value="Segment"/>
</dbReference>
<protein>
    <submittedName>
        <fullName evidence="1">Uncharacterized protein</fullName>
    </submittedName>
</protein>
<accession>A0A5P8D446</accession>
<name>A0A5P8D446_9CAUD</name>
<organism evidence="1 2">
    <name type="scientific">Pectobacterium phage Wc4</name>
    <dbReference type="NCBI Taxonomy" id="2652428"/>
    <lineage>
        <taxon>Viruses</taxon>
        <taxon>Duplodnaviria</taxon>
        <taxon>Heunggongvirae</taxon>
        <taxon>Uroviricota</taxon>
        <taxon>Caudoviricetes</taxon>
        <taxon>Andersonviridae</taxon>
        <taxon>Andersonviridae incertae sedis</taxon>
        <taxon>Arnovirus</taxon>
        <taxon>Arnovirus Wc4</taxon>
    </lineage>
</organism>